<dbReference type="Proteomes" id="UP000663864">
    <property type="component" value="Unassembled WGS sequence"/>
</dbReference>
<accession>A0A814YYF4</accession>
<dbReference type="Proteomes" id="UP000663836">
    <property type="component" value="Unassembled WGS sequence"/>
</dbReference>
<name>A0A814YYF4_9BILA</name>
<dbReference type="EMBL" id="CAJNOT010001692">
    <property type="protein sequence ID" value="CAF1236627.1"/>
    <property type="molecule type" value="Genomic_DNA"/>
</dbReference>
<evidence type="ECO:0000313" key="1">
    <source>
        <dbReference type="EMBL" id="CAF1236627.1"/>
    </source>
</evidence>
<reference evidence="1" key="1">
    <citation type="submission" date="2021-02" db="EMBL/GenBank/DDBJ databases">
        <authorList>
            <person name="Nowell W R."/>
        </authorList>
    </citation>
    <scope>NUCLEOTIDE SEQUENCE</scope>
</reference>
<protein>
    <submittedName>
        <fullName evidence="1">Uncharacterized protein</fullName>
    </submittedName>
</protein>
<gene>
    <name evidence="2" type="ORF">JBS370_LOCUS19452</name>
    <name evidence="1" type="ORF">ZHD862_LOCUS24654</name>
</gene>
<evidence type="ECO:0000313" key="2">
    <source>
        <dbReference type="EMBL" id="CAF3873732.1"/>
    </source>
</evidence>
<organism evidence="1 3">
    <name type="scientific">Rotaria sordida</name>
    <dbReference type="NCBI Taxonomy" id="392033"/>
    <lineage>
        <taxon>Eukaryota</taxon>
        <taxon>Metazoa</taxon>
        <taxon>Spiralia</taxon>
        <taxon>Gnathifera</taxon>
        <taxon>Rotifera</taxon>
        <taxon>Eurotatoria</taxon>
        <taxon>Bdelloidea</taxon>
        <taxon>Philodinida</taxon>
        <taxon>Philodinidae</taxon>
        <taxon>Rotaria</taxon>
    </lineage>
</organism>
<proteinExistence type="predicted"/>
<dbReference type="EMBL" id="CAJOBD010002328">
    <property type="protein sequence ID" value="CAF3873732.1"/>
    <property type="molecule type" value="Genomic_DNA"/>
</dbReference>
<evidence type="ECO:0000313" key="3">
    <source>
        <dbReference type="Proteomes" id="UP000663864"/>
    </source>
</evidence>
<sequence>MKQNENNISNCLSSSEWEIELEFTINKSISSINTDTQNDEESNCSTQDVLDNSFYLFKSSSILSHCIYQTNECNTQNCLQYVSFHPPSATVVRRRRVIESIYIDVQQNKKNIFKKFTDLFYRIKPSMIYELGLKFLYVYDGLFNYREGHTESNS</sequence>
<dbReference type="AlphaFoldDB" id="A0A814YYF4"/>
<comment type="caution">
    <text evidence="1">The sequence shown here is derived from an EMBL/GenBank/DDBJ whole genome shotgun (WGS) entry which is preliminary data.</text>
</comment>